<evidence type="ECO:0000313" key="2">
    <source>
        <dbReference type="Proteomes" id="UP000621492"/>
    </source>
</evidence>
<keyword evidence="2" id="KW-1185">Reference proteome</keyword>
<reference evidence="1" key="2">
    <citation type="submission" date="2020-09" db="EMBL/GenBank/DDBJ databases">
        <authorList>
            <person name="Sun Q."/>
            <person name="Zhou Y."/>
        </authorList>
    </citation>
    <scope>NUCLEOTIDE SEQUENCE</scope>
    <source>
        <strain evidence="1">CGMCC 1.15454</strain>
    </source>
</reference>
<organism evidence="1 2">
    <name type="scientific">Lentibacillus populi</name>
    <dbReference type="NCBI Taxonomy" id="1827502"/>
    <lineage>
        <taxon>Bacteria</taxon>
        <taxon>Bacillati</taxon>
        <taxon>Bacillota</taxon>
        <taxon>Bacilli</taxon>
        <taxon>Bacillales</taxon>
        <taxon>Bacillaceae</taxon>
        <taxon>Lentibacillus</taxon>
    </lineage>
</organism>
<dbReference type="Proteomes" id="UP000621492">
    <property type="component" value="Unassembled WGS sequence"/>
</dbReference>
<reference evidence="1" key="1">
    <citation type="journal article" date="2014" name="Int. J. Syst. Evol. Microbiol.">
        <title>Complete genome sequence of Corynebacterium casei LMG S-19264T (=DSM 44701T), isolated from a smear-ripened cheese.</title>
        <authorList>
            <consortium name="US DOE Joint Genome Institute (JGI-PGF)"/>
            <person name="Walter F."/>
            <person name="Albersmeier A."/>
            <person name="Kalinowski J."/>
            <person name="Ruckert C."/>
        </authorList>
    </citation>
    <scope>NUCLEOTIDE SEQUENCE</scope>
    <source>
        <strain evidence="1">CGMCC 1.15454</strain>
    </source>
</reference>
<dbReference type="Gene3D" id="3.40.50.10600">
    <property type="entry name" value="SpoIIaa-like domains"/>
    <property type="match status" value="1"/>
</dbReference>
<dbReference type="SUPFAM" id="SSF52091">
    <property type="entry name" value="SpoIIaa-like"/>
    <property type="match status" value="1"/>
</dbReference>
<dbReference type="RefSeq" id="WP_188725592.1">
    <property type="nucleotide sequence ID" value="NZ_BMJD01000037.1"/>
</dbReference>
<proteinExistence type="predicted"/>
<evidence type="ECO:0008006" key="3">
    <source>
        <dbReference type="Google" id="ProtNLM"/>
    </source>
</evidence>
<dbReference type="Pfam" id="PF11964">
    <property type="entry name" value="SpoIIAA-like"/>
    <property type="match status" value="1"/>
</dbReference>
<sequence>MLEVKGQEQGAMLEITTQGTATQEDLQKFKEALRMKTLQEEPINILFVFKNIEGITPKGLMEDVKTFPYMKSIKKGAIVADDTFTKMDATIANIIPGVEVAQYSLNEMETARKWLAE</sequence>
<dbReference type="InterPro" id="IPR036513">
    <property type="entry name" value="STAS_dom_sf"/>
</dbReference>
<comment type="caution">
    <text evidence="1">The sequence shown here is derived from an EMBL/GenBank/DDBJ whole genome shotgun (WGS) entry which is preliminary data.</text>
</comment>
<dbReference type="InterPro" id="IPR021866">
    <property type="entry name" value="SpoIIAA-like"/>
</dbReference>
<accession>A0A9W5X6T4</accession>
<evidence type="ECO:0000313" key="1">
    <source>
        <dbReference type="EMBL" id="GGB54570.1"/>
    </source>
</evidence>
<dbReference type="AlphaFoldDB" id="A0A9W5X6T4"/>
<name>A0A9W5X6T4_9BACI</name>
<dbReference type="EMBL" id="BMJD01000037">
    <property type="protein sequence ID" value="GGB54570.1"/>
    <property type="molecule type" value="Genomic_DNA"/>
</dbReference>
<dbReference type="InterPro" id="IPR038396">
    <property type="entry name" value="SpoIIAA-like_sf"/>
</dbReference>
<protein>
    <recommendedName>
        <fullName evidence="3">STAS/SEC14 domain-containing protein</fullName>
    </recommendedName>
</protein>
<gene>
    <name evidence="1" type="ORF">GCM10011409_35230</name>
</gene>